<name>A0A7E4ZXW3_PANRE</name>
<protein>
    <submittedName>
        <fullName evidence="2">Zonadhesin</fullName>
    </submittedName>
</protein>
<dbReference type="Proteomes" id="UP000492821">
    <property type="component" value="Unassembled WGS sequence"/>
</dbReference>
<proteinExistence type="predicted"/>
<reference evidence="1" key="1">
    <citation type="journal article" date="2013" name="Genetics">
        <title>The draft genome and transcriptome of Panagrellus redivivus are shaped by the harsh demands of a free-living lifestyle.</title>
        <authorList>
            <person name="Srinivasan J."/>
            <person name="Dillman A.R."/>
            <person name="Macchietto M.G."/>
            <person name="Heikkinen L."/>
            <person name="Lakso M."/>
            <person name="Fracchia K.M."/>
            <person name="Antoshechkin I."/>
            <person name="Mortazavi A."/>
            <person name="Wong G."/>
            <person name="Sternberg P.W."/>
        </authorList>
    </citation>
    <scope>NUCLEOTIDE SEQUENCE [LARGE SCALE GENOMIC DNA]</scope>
    <source>
        <strain evidence="1">MT8872</strain>
    </source>
</reference>
<evidence type="ECO:0000313" key="1">
    <source>
        <dbReference type="Proteomes" id="UP000492821"/>
    </source>
</evidence>
<accession>A0A7E4ZXW3</accession>
<evidence type="ECO:0000313" key="2">
    <source>
        <dbReference type="WBParaSite" id="Pan_g2472.t2"/>
    </source>
</evidence>
<sequence length="259" mass="27084">MRENKAQRKKCAMLARDGTRTIHQLGRGMGTVTVTDGSKRGHGNVVEAVPSVAVDAAVYEPGVEVVDEPSAAVVEVDQPVVSGLVEVDQPVVPVLVEVDQPVVAVLVEVDQPVVPVLAEVELSGNVVEAVPSVAVDAAVYEPGVEVVDEPSTAVVEVDQPVVPGLVEVDQPVVPVLVEVDQPVVPVLVAVELSGNVVEAVPSVAVDEELPSDGVVDKSTKTLFISLMNTSINSPDFVELLPLAVDVSVAVKHEYPDRQG</sequence>
<dbReference type="AlphaFoldDB" id="A0A7E4ZXW3"/>
<keyword evidence="1" id="KW-1185">Reference proteome</keyword>
<dbReference type="WBParaSite" id="Pan_g2472.t2">
    <property type="protein sequence ID" value="Pan_g2472.t2"/>
    <property type="gene ID" value="Pan_g2472"/>
</dbReference>
<reference evidence="2" key="2">
    <citation type="submission" date="2020-10" db="UniProtKB">
        <authorList>
            <consortium name="WormBaseParasite"/>
        </authorList>
    </citation>
    <scope>IDENTIFICATION</scope>
</reference>
<organism evidence="1 2">
    <name type="scientific">Panagrellus redivivus</name>
    <name type="common">Microworm</name>
    <dbReference type="NCBI Taxonomy" id="6233"/>
    <lineage>
        <taxon>Eukaryota</taxon>
        <taxon>Metazoa</taxon>
        <taxon>Ecdysozoa</taxon>
        <taxon>Nematoda</taxon>
        <taxon>Chromadorea</taxon>
        <taxon>Rhabditida</taxon>
        <taxon>Tylenchina</taxon>
        <taxon>Panagrolaimomorpha</taxon>
        <taxon>Panagrolaimoidea</taxon>
        <taxon>Panagrolaimidae</taxon>
        <taxon>Panagrellus</taxon>
    </lineage>
</organism>